<comment type="subunit">
    <text evidence="1">Binds ribosomal protein uS19.</text>
</comment>
<dbReference type="Gene3D" id="2.40.30.60">
    <property type="entry name" value="RimM"/>
    <property type="match status" value="1"/>
</dbReference>
<evidence type="ECO:0000259" key="2">
    <source>
        <dbReference type="Pfam" id="PF01782"/>
    </source>
</evidence>
<feature type="domain" description="RimM N-terminal" evidence="2">
    <location>
        <begin position="14"/>
        <end position="87"/>
    </location>
</feature>
<dbReference type="PANTHER" id="PTHR33692">
    <property type="entry name" value="RIBOSOME MATURATION FACTOR RIMM"/>
    <property type="match status" value="1"/>
</dbReference>
<name>A0A0N1MQ65_9HELI</name>
<evidence type="ECO:0000259" key="3">
    <source>
        <dbReference type="Pfam" id="PF24986"/>
    </source>
</evidence>
<dbReference type="InterPro" id="IPR002676">
    <property type="entry name" value="RimM_N"/>
</dbReference>
<reference evidence="4 5" key="1">
    <citation type="submission" date="2014-06" db="EMBL/GenBank/DDBJ databases">
        <title>Helicobacter pullorum isolates in fresh chicken meat - phenotypic and genotypic features.</title>
        <authorList>
            <person name="Borges V."/>
            <person name="Santos A."/>
            <person name="Correia C.B."/>
            <person name="Saraiva M."/>
            <person name="Menard A."/>
            <person name="Vieira L."/>
            <person name="Sampaio D.A."/>
            <person name="Gomes J.P."/>
            <person name="Oleastro M."/>
        </authorList>
    </citation>
    <scope>NUCLEOTIDE SEQUENCE [LARGE SCALE GENOMIC DNA]</scope>
    <source>
        <strain evidence="4 5">229334/12</strain>
    </source>
</reference>
<dbReference type="GO" id="GO:0006364">
    <property type="term" value="P:rRNA processing"/>
    <property type="evidence" value="ECO:0007669"/>
    <property type="project" value="UniProtKB-UniRule"/>
</dbReference>
<comment type="similarity">
    <text evidence="1">Belongs to the RimM family.</text>
</comment>
<keyword evidence="1" id="KW-0698">rRNA processing</keyword>
<dbReference type="InterPro" id="IPR011033">
    <property type="entry name" value="PRC_barrel-like_sf"/>
</dbReference>
<dbReference type="GO" id="GO:0043022">
    <property type="term" value="F:ribosome binding"/>
    <property type="evidence" value="ECO:0007669"/>
    <property type="project" value="InterPro"/>
</dbReference>
<comment type="function">
    <text evidence="1">An accessory protein needed during the final step in the assembly of 30S ribosomal subunit, possibly for assembly of the head region. Essential for efficient processing of 16S rRNA. May be needed both before and after RbfA during the maturation of 16S rRNA. It has affinity for free ribosomal 30S subunits but not for 70S ribosomes.</text>
</comment>
<dbReference type="GO" id="GO:0005840">
    <property type="term" value="C:ribosome"/>
    <property type="evidence" value="ECO:0007669"/>
    <property type="project" value="InterPro"/>
</dbReference>
<comment type="domain">
    <text evidence="1">The PRC barrel domain binds ribosomal protein uS19.</text>
</comment>
<dbReference type="AlphaFoldDB" id="A0A0N1MQ65"/>
<keyword evidence="1" id="KW-0963">Cytoplasm</keyword>
<gene>
    <name evidence="1" type="primary">rimM</name>
    <name evidence="4" type="ORF">HPU229334_12125</name>
</gene>
<sequence length="183" mass="21389">MLQKHKIQKDWVSVAKIGRPVGVKGEVLLHLLTDFPEVLKVGDTYFSQIGDLTIQSYNKENSRIKFTQINSREIAKQFTNLILYTTQDFTKEHCKLKEDEFFWFEIIGSKILESEEILGEVCEIERFGQKDFLSIKTSHDLQAKGFPKSFLVPYEKRYIKEVDIHTTPKIIHTNFCKEILENS</sequence>
<evidence type="ECO:0000313" key="4">
    <source>
        <dbReference type="EMBL" id="KPH54816.1"/>
    </source>
</evidence>
<keyword evidence="1" id="KW-0143">Chaperone</keyword>
<dbReference type="InterPro" id="IPR009000">
    <property type="entry name" value="Transl_B-barrel_sf"/>
</dbReference>
<dbReference type="NCBIfam" id="TIGR02273">
    <property type="entry name" value="16S_RimM"/>
    <property type="match status" value="1"/>
</dbReference>
<dbReference type="InterPro" id="IPR011961">
    <property type="entry name" value="RimM"/>
</dbReference>
<dbReference type="Gene3D" id="2.30.30.240">
    <property type="entry name" value="PRC-barrel domain"/>
    <property type="match status" value="1"/>
</dbReference>
<dbReference type="Proteomes" id="UP000037997">
    <property type="component" value="Unassembled WGS sequence"/>
</dbReference>
<feature type="domain" description="Ribosome maturation factor RimM PRC barrel" evidence="3">
    <location>
        <begin position="103"/>
        <end position="165"/>
    </location>
</feature>
<dbReference type="Pfam" id="PF01782">
    <property type="entry name" value="RimM"/>
    <property type="match status" value="1"/>
</dbReference>
<dbReference type="HAMAP" id="MF_00014">
    <property type="entry name" value="Ribosome_mat_RimM"/>
    <property type="match status" value="1"/>
</dbReference>
<dbReference type="GO" id="GO:0005737">
    <property type="term" value="C:cytoplasm"/>
    <property type="evidence" value="ECO:0007669"/>
    <property type="project" value="UniProtKB-SubCell"/>
</dbReference>
<organism evidence="4 5">
    <name type="scientific">Helicobacter pullorum</name>
    <dbReference type="NCBI Taxonomy" id="35818"/>
    <lineage>
        <taxon>Bacteria</taxon>
        <taxon>Pseudomonadati</taxon>
        <taxon>Campylobacterota</taxon>
        <taxon>Epsilonproteobacteria</taxon>
        <taxon>Campylobacterales</taxon>
        <taxon>Helicobacteraceae</taxon>
        <taxon>Helicobacter</taxon>
    </lineage>
</organism>
<dbReference type="InterPro" id="IPR056792">
    <property type="entry name" value="PRC_RimM"/>
</dbReference>
<keyword evidence="1" id="KW-0690">Ribosome biogenesis</keyword>
<proteinExistence type="inferred from homology"/>
<dbReference type="SUPFAM" id="SSF50346">
    <property type="entry name" value="PRC-barrel domain"/>
    <property type="match status" value="1"/>
</dbReference>
<accession>A0A0N1MQ65</accession>
<dbReference type="Pfam" id="PF24986">
    <property type="entry name" value="PRC_RimM"/>
    <property type="match status" value="1"/>
</dbReference>
<dbReference type="RefSeq" id="WP_054198631.1">
    <property type="nucleotide sequence ID" value="NZ_CAKMIM010000009.1"/>
</dbReference>
<dbReference type="EMBL" id="JNOC01000080">
    <property type="protein sequence ID" value="KPH54816.1"/>
    <property type="molecule type" value="Genomic_DNA"/>
</dbReference>
<dbReference type="GeneID" id="93196010"/>
<dbReference type="PANTHER" id="PTHR33692:SF1">
    <property type="entry name" value="RIBOSOME MATURATION FACTOR RIMM"/>
    <property type="match status" value="1"/>
</dbReference>
<dbReference type="InterPro" id="IPR036976">
    <property type="entry name" value="RimM_N_sf"/>
</dbReference>
<comment type="subcellular location">
    <subcellularLocation>
        <location evidence="1">Cytoplasm</location>
    </subcellularLocation>
</comment>
<comment type="caution">
    <text evidence="4">The sequence shown here is derived from an EMBL/GenBank/DDBJ whole genome shotgun (WGS) entry which is preliminary data.</text>
</comment>
<evidence type="ECO:0000313" key="5">
    <source>
        <dbReference type="Proteomes" id="UP000037997"/>
    </source>
</evidence>
<dbReference type="SUPFAM" id="SSF50447">
    <property type="entry name" value="Translation proteins"/>
    <property type="match status" value="1"/>
</dbReference>
<evidence type="ECO:0000256" key="1">
    <source>
        <dbReference type="HAMAP-Rule" id="MF_00014"/>
    </source>
</evidence>
<dbReference type="PATRIC" id="fig|35818.11.peg.2400"/>
<dbReference type="GO" id="GO:0042274">
    <property type="term" value="P:ribosomal small subunit biogenesis"/>
    <property type="evidence" value="ECO:0007669"/>
    <property type="project" value="UniProtKB-UniRule"/>
</dbReference>
<protein>
    <recommendedName>
        <fullName evidence="1">Ribosome maturation factor RimM</fullName>
    </recommendedName>
</protein>
<dbReference type="STRING" id="35818.HPU229336_06685"/>